<dbReference type="Proteomes" id="UP000629420">
    <property type="component" value="Chromosome"/>
</dbReference>
<evidence type="ECO:0008006" key="4">
    <source>
        <dbReference type="Google" id="ProtNLM"/>
    </source>
</evidence>
<reference evidence="2 3" key="1">
    <citation type="submission" date="2021-01" db="EMBL/GenBank/DDBJ databases">
        <title>Aequorivita sp. strain KX20305, a bacterium isolated from the sediment collected at a cold seep field in South China Sea.</title>
        <authorList>
            <person name="Zhang H."/>
            <person name="Li C."/>
        </authorList>
    </citation>
    <scope>NUCLEOTIDE SEQUENCE [LARGE SCALE GENOMIC DNA]</scope>
    <source>
        <strain evidence="2 3">KX20305</strain>
    </source>
</reference>
<keyword evidence="3" id="KW-1185">Reference proteome</keyword>
<sequence length="152" mass="18033">MLLLACSNNEAMLLYEIQMNYNKEIWEEKMHRDVFKVKSTLLYINEDIPLVMNLVTYSQYNRIIPNLFERLLGYKNELLSIAGEVKTFAEEIDLFENRINLFAIHEAPNTLKVLEEAYNILLTQIEKLKTDYDKIKDEILTFTDSLKNEKFK</sequence>
<feature type="coiled-coil region" evidence="1">
    <location>
        <begin position="111"/>
        <end position="138"/>
    </location>
</feature>
<dbReference type="RefSeq" id="WP_202335986.1">
    <property type="nucleotide sequence ID" value="NZ_CP068439.1"/>
</dbReference>
<evidence type="ECO:0000313" key="3">
    <source>
        <dbReference type="Proteomes" id="UP000629420"/>
    </source>
</evidence>
<evidence type="ECO:0000256" key="1">
    <source>
        <dbReference type="SAM" id="Coils"/>
    </source>
</evidence>
<organism evidence="2 3">
    <name type="scientific">Aequorivita iocasae</name>
    <dbReference type="NCBI Taxonomy" id="2803865"/>
    <lineage>
        <taxon>Bacteria</taxon>
        <taxon>Pseudomonadati</taxon>
        <taxon>Bacteroidota</taxon>
        <taxon>Flavobacteriia</taxon>
        <taxon>Flavobacteriales</taxon>
        <taxon>Flavobacteriaceae</taxon>
        <taxon>Aequorivita</taxon>
    </lineage>
</organism>
<gene>
    <name evidence="2" type="ORF">JK629_12670</name>
</gene>
<evidence type="ECO:0000313" key="2">
    <source>
        <dbReference type="EMBL" id="QQX76176.1"/>
    </source>
</evidence>
<keyword evidence="1" id="KW-0175">Coiled coil</keyword>
<name>A0ABX7DPV1_9FLAO</name>
<proteinExistence type="predicted"/>
<protein>
    <recommendedName>
        <fullName evidence="4">Lipoprotein</fullName>
    </recommendedName>
</protein>
<accession>A0ABX7DPV1</accession>
<dbReference type="EMBL" id="CP068439">
    <property type="protein sequence ID" value="QQX76176.1"/>
    <property type="molecule type" value="Genomic_DNA"/>
</dbReference>